<dbReference type="Proteomes" id="UP000054683">
    <property type="component" value="Unassembled WGS sequence"/>
</dbReference>
<dbReference type="InterPro" id="IPR013762">
    <property type="entry name" value="Integrase-like_cat_sf"/>
</dbReference>
<dbReference type="Gene3D" id="1.10.443.10">
    <property type="entry name" value="Intergrase catalytic core"/>
    <property type="match status" value="1"/>
</dbReference>
<evidence type="ECO:0000313" key="3">
    <source>
        <dbReference type="Proteomes" id="UP000054683"/>
    </source>
</evidence>
<name>A0A158JRI9_9BURK</name>
<gene>
    <name evidence="2" type="ORF">AWB69_08532</name>
</gene>
<dbReference type="RefSeq" id="WP_062092583.1">
    <property type="nucleotide sequence ID" value="NZ_FCOK02000109.1"/>
</dbReference>
<dbReference type="GO" id="GO:0003677">
    <property type="term" value="F:DNA binding"/>
    <property type="evidence" value="ECO:0007669"/>
    <property type="project" value="InterPro"/>
</dbReference>
<proteinExistence type="predicted"/>
<dbReference type="GO" id="GO:0006310">
    <property type="term" value="P:DNA recombination"/>
    <property type="evidence" value="ECO:0007669"/>
    <property type="project" value="UniProtKB-KW"/>
</dbReference>
<dbReference type="EMBL" id="FCOK02000109">
    <property type="protein sequence ID" value="SAL71049.1"/>
    <property type="molecule type" value="Genomic_DNA"/>
</dbReference>
<keyword evidence="1" id="KW-0233">DNA recombination</keyword>
<accession>A0A158JRI9</accession>
<evidence type="ECO:0000313" key="2">
    <source>
        <dbReference type="EMBL" id="SAL71049.1"/>
    </source>
</evidence>
<dbReference type="AlphaFoldDB" id="A0A158JRI9"/>
<protein>
    <submittedName>
        <fullName evidence="2">Integrase family protein</fullName>
    </submittedName>
</protein>
<dbReference type="SUPFAM" id="SSF56349">
    <property type="entry name" value="DNA breaking-rejoining enzymes"/>
    <property type="match status" value="1"/>
</dbReference>
<sequence length="75" mass="8196">MTLAVLRAASTHWLRHGYARTLVVDNAAPLPVAQQLLGHAWVQTTALYAKTDLAQTRTFVEGSFATRTQGKSQMA</sequence>
<dbReference type="InterPro" id="IPR011010">
    <property type="entry name" value="DNA_brk_join_enz"/>
</dbReference>
<evidence type="ECO:0000256" key="1">
    <source>
        <dbReference type="ARBA" id="ARBA00023172"/>
    </source>
</evidence>
<dbReference type="GO" id="GO:0015074">
    <property type="term" value="P:DNA integration"/>
    <property type="evidence" value="ECO:0007669"/>
    <property type="project" value="InterPro"/>
</dbReference>
<organism evidence="2 3">
    <name type="scientific">Caballeronia udeis</name>
    <dbReference type="NCBI Taxonomy" id="1232866"/>
    <lineage>
        <taxon>Bacteria</taxon>
        <taxon>Pseudomonadati</taxon>
        <taxon>Pseudomonadota</taxon>
        <taxon>Betaproteobacteria</taxon>
        <taxon>Burkholderiales</taxon>
        <taxon>Burkholderiaceae</taxon>
        <taxon>Caballeronia</taxon>
    </lineage>
</organism>
<reference evidence="2 3" key="1">
    <citation type="submission" date="2016-01" db="EMBL/GenBank/DDBJ databases">
        <authorList>
            <person name="Oliw E.H."/>
        </authorList>
    </citation>
    <scope>NUCLEOTIDE SEQUENCE [LARGE SCALE GENOMIC DNA]</scope>
    <source>
        <strain evidence="2">LMG 27134</strain>
    </source>
</reference>